<evidence type="ECO:0000256" key="1">
    <source>
        <dbReference type="SAM" id="SignalP"/>
    </source>
</evidence>
<feature type="signal peptide" evidence="1">
    <location>
        <begin position="1"/>
        <end position="22"/>
    </location>
</feature>
<keyword evidence="3" id="KW-1185">Reference proteome</keyword>
<dbReference type="RefSeq" id="WP_240171297.1">
    <property type="nucleotide sequence ID" value="NZ_CP092365.1"/>
</dbReference>
<keyword evidence="1" id="KW-0732">Signal</keyword>
<proteinExistence type="predicted"/>
<gene>
    <name evidence="2" type="ORF">MIU77_01230</name>
</gene>
<dbReference type="EMBL" id="CP092365">
    <property type="protein sequence ID" value="ULN53039.1"/>
    <property type="molecule type" value="Genomic_DNA"/>
</dbReference>
<evidence type="ECO:0000313" key="2">
    <source>
        <dbReference type="EMBL" id="ULN53039.1"/>
    </source>
</evidence>
<dbReference type="Proteomes" id="UP001055200">
    <property type="component" value="Chromosome"/>
</dbReference>
<protein>
    <recommendedName>
        <fullName evidence="4">PE-PGRS family protein</fullName>
    </recommendedName>
</protein>
<accession>A0ABY3TZA3</accession>
<evidence type="ECO:0008006" key="4">
    <source>
        <dbReference type="Google" id="ProtNLM"/>
    </source>
</evidence>
<reference evidence="2" key="1">
    <citation type="submission" date="2022-08" db="EMBL/GenBank/DDBJ databases">
        <title>Complete genome sequence of 14 non-tuberculosis mycobacteria type-strains.</title>
        <authorList>
            <person name="Igarashi Y."/>
            <person name="Osugi A."/>
            <person name="Mitarai S."/>
        </authorList>
    </citation>
    <scope>NUCLEOTIDE SEQUENCE</scope>
    <source>
        <strain evidence="2">DSM 45575</strain>
    </source>
</reference>
<evidence type="ECO:0000313" key="3">
    <source>
        <dbReference type="Proteomes" id="UP001055200"/>
    </source>
</evidence>
<feature type="chain" id="PRO_5047389895" description="PE-PGRS family protein" evidence="1">
    <location>
        <begin position="23"/>
        <end position="223"/>
    </location>
</feature>
<name>A0ABY3TZA3_9MYCO</name>
<organism evidence="2 3">
    <name type="scientific">Mycolicibacillus parakoreensis</name>
    <dbReference type="NCBI Taxonomy" id="1069221"/>
    <lineage>
        <taxon>Bacteria</taxon>
        <taxon>Bacillati</taxon>
        <taxon>Actinomycetota</taxon>
        <taxon>Actinomycetes</taxon>
        <taxon>Mycobacteriales</taxon>
        <taxon>Mycobacteriaceae</taxon>
        <taxon>Mycolicibacillus</taxon>
    </lineage>
</organism>
<sequence>MSSTRRPVASTGVALLSAAMIAASPLVSPPASSLMEFPTELVALSGFVGWDDVLTNTAGSLSSLASGIVDLVQGDAIPTAGPLELLISPVGTLLGVADAIGDIPDMFPAILLADTPLAALEGIVNLPAGLVDAFLNGTTGDFPGILGSEGLIDGLVVGVPNTIINLVTGDFPALGFDSFGDMFSGLLDLPATLLDLPMGLLDGLPGFDWLSGIVTALLEVLTF</sequence>